<comment type="caution">
    <text evidence="5">The sequence shown here is derived from an EMBL/GenBank/DDBJ whole genome shotgun (WGS) entry which is preliminary data.</text>
</comment>
<dbReference type="GO" id="GO:0004519">
    <property type="term" value="F:endonuclease activity"/>
    <property type="evidence" value="ECO:0007669"/>
    <property type="project" value="UniProtKB-KW"/>
</dbReference>
<dbReference type="Proteomes" id="UP000664344">
    <property type="component" value="Unassembled WGS sequence"/>
</dbReference>
<keyword evidence="2" id="KW-0680">Restriction system</keyword>
<sequence length="454" mass="51722">MKQVRDQKIDMIFNSYFQTYLPCYWDTKKLLHLAEETQHGFVDGPFGSDLKSNEYQDKGTPLIQLNNIRHGQHILRNMKYIDDRKTKELIRHVAIPNDIVIAKMAEPVARAAIVSDEYAEYVIVADCVKLTPNKSKIDLVFLLWAINSDEVRIRAEMVSTGTTRIRINLAELKKLKVPYPPIAEQRSIAVFLDHETAKIDTLIEKQQQLIKLLKEKRQAVISHAVTKGLNTDAPMKDSGVEWLGEVPEHWSVTTLKHSWSVIDCKHLTAEFVDEGIPLASIREVKSWEVDLSESKKTTENYYQQLIDGNRKPSIGDIIYSRNATVGEAAKVSIDIDFAMGQDVCLIRKIKDFDTDYLLYQLKSPIVTSQLDSLLIGSTFKRINVEDIRNFLIASPTVDEQREISSYLNQVTHKHDSLIGKAQSAIELMQERRTALISAAVTGKIDVRNWTRSTD</sequence>
<keyword evidence="5" id="KW-0378">Hydrolase</keyword>
<keyword evidence="5" id="KW-0540">Nuclease</keyword>
<organism evidence="5 6">
    <name type="scientific">Marinobacter daepoensis</name>
    <dbReference type="NCBI Taxonomy" id="262077"/>
    <lineage>
        <taxon>Bacteria</taxon>
        <taxon>Pseudomonadati</taxon>
        <taxon>Pseudomonadota</taxon>
        <taxon>Gammaproteobacteria</taxon>
        <taxon>Pseudomonadales</taxon>
        <taxon>Marinobacteraceae</taxon>
        <taxon>Marinobacter</taxon>
    </lineage>
</organism>
<evidence type="ECO:0000256" key="2">
    <source>
        <dbReference type="ARBA" id="ARBA00022747"/>
    </source>
</evidence>
<gene>
    <name evidence="5" type="ORF">JYP53_04040</name>
</gene>
<dbReference type="Gene3D" id="3.90.220.20">
    <property type="entry name" value="DNA methylase specificity domains"/>
    <property type="match status" value="2"/>
</dbReference>
<keyword evidence="3" id="KW-0238">DNA-binding</keyword>
<dbReference type="SUPFAM" id="SSF116734">
    <property type="entry name" value="DNA methylase specificity domain"/>
    <property type="match status" value="2"/>
</dbReference>
<evidence type="ECO:0000256" key="1">
    <source>
        <dbReference type="ARBA" id="ARBA00010923"/>
    </source>
</evidence>
<reference evidence="5 6" key="1">
    <citation type="submission" date="2021-02" db="EMBL/GenBank/DDBJ databases">
        <title>PHA producing bacteria isolated from coastal sediment in Guangdong, Shenzhen.</title>
        <authorList>
            <person name="Zheng W."/>
            <person name="Yu S."/>
            <person name="Huang Y."/>
        </authorList>
    </citation>
    <scope>NUCLEOTIDE SEQUENCE [LARGE SCALE GENOMIC DNA]</scope>
    <source>
        <strain evidence="5 6">TN21-5</strain>
    </source>
</reference>
<dbReference type="InterPro" id="IPR044946">
    <property type="entry name" value="Restrct_endonuc_typeI_TRD_sf"/>
</dbReference>
<dbReference type="RefSeq" id="WP_206556781.1">
    <property type="nucleotide sequence ID" value="NZ_JAFKDB010000008.1"/>
</dbReference>
<name>A0ABS3BB42_9GAMM</name>
<dbReference type="Gene3D" id="1.10.287.1120">
    <property type="entry name" value="Bipartite methylase S protein"/>
    <property type="match status" value="1"/>
</dbReference>
<dbReference type="Pfam" id="PF01420">
    <property type="entry name" value="Methylase_S"/>
    <property type="match status" value="2"/>
</dbReference>
<proteinExistence type="inferred from homology"/>
<feature type="domain" description="Type I restriction modification DNA specificity" evidence="4">
    <location>
        <begin position="301"/>
        <end position="425"/>
    </location>
</feature>
<feature type="domain" description="Type I restriction modification DNA specificity" evidence="4">
    <location>
        <begin position="55"/>
        <end position="209"/>
    </location>
</feature>
<accession>A0ABS3BB42</accession>
<evidence type="ECO:0000313" key="6">
    <source>
        <dbReference type="Proteomes" id="UP000664344"/>
    </source>
</evidence>
<protein>
    <submittedName>
        <fullName evidence="5">Restriction endonuclease subunit S</fullName>
    </submittedName>
</protein>
<dbReference type="PANTHER" id="PTHR30408">
    <property type="entry name" value="TYPE-1 RESTRICTION ENZYME ECOKI SPECIFICITY PROTEIN"/>
    <property type="match status" value="1"/>
</dbReference>
<evidence type="ECO:0000256" key="3">
    <source>
        <dbReference type="ARBA" id="ARBA00023125"/>
    </source>
</evidence>
<comment type="similarity">
    <text evidence="1">Belongs to the type-I restriction system S methylase family.</text>
</comment>
<keyword evidence="5" id="KW-0255">Endonuclease</keyword>
<evidence type="ECO:0000313" key="5">
    <source>
        <dbReference type="EMBL" id="MBN7769074.1"/>
    </source>
</evidence>
<dbReference type="PANTHER" id="PTHR30408:SF12">
    <property type="entry name" value="TYPE I RESTRICTION ENZYME MJAVIII SPECIFICITY SUBUNIT"/>
    <property type="match status" value="1"/>
</dbReference>
<evidence type="ECO:0000259" key="4">
    <source>
        <dbReference type="Pfam" id="PF01420"/>
    </source>
</evidence>
<dbReference type="EMBL" id="JAFKDB010000008">
    <property type="protein sequence ID" value="MBN7769074.1"/>
    <property type="molecule type" value="Genomic_DNA"/>
</dbReference>
<keyword evidence="6" id="KW-1185">Reference proteome</keyword>
<dbReference type="InterPro" id="IPR000055">
    <property type="entry name" value="Restrct_endonuc_typeI_TRD"/>
</dbReference>
<dbReference type="InterPro" id="IPR052021">
    <property type="entry name" value="Type-I_RS_S_subunit"/>
</dbReference>